<organism evidence="1 2">
    <name type="scientific">Hibiscus trionum</name>
    <name type="common">Flower of an hour</name>
    <dbReference type="NCBI Taxonomy" id="183268"/>
    <lineage>
        <taxon>Eukaryota</taxon>
        <taxon>Viridiplantae</taxon>
        <taxon>Streptophyta</taxon>
        <taxon>Embryophyta</taxon>
        <taxon>Tracheophyta</taxon>
        <taxon>Spermatophyta</taxon>
        <taxon>Magnoliopsida</taxon>
        <taxon>eudicotyledons</taxon>
        <taxon>Gunneridae</taxon>
        <taxon>Pentapetalae</taxon>
        <taxon>rosids</taxon>
        <taxon>malvids</taxon>
        <taxon>Malvales</taxon>
        <taxon>Malvaceae</taxon>
        <taxon>Malvoideae</taxon>
        <taxon>Hibiscus</taxon>
    </lineage>
</organism>
<protein>
    <submittedName>
        <fullName evidence="1">Uncharacterized protein</fullName>
    </submittedName>
</protein>
<reference evidence="1" key="1">
    <citation type="submission" date="2023-05" db="EMBL/GenBank/DDBJ databases">
        <title>Genome and transcriptome analyses reveal genes involved in the formation of fine ridges on petal epidermal cells in Hibiscus trionum.</title>
        <authorList>
            <person name="Koshimizu S."/>
            <person name="Masuda S."/>
            <person name="Ishii T."/>
            <person name="Shirasu K."/>
            <person name="Hoshino A."/>
            <person name="Arita M."/>
        </authorList>
    </citation>
    <scope>NUCLEOTIDE SEQUENCE</scope>
    <source>
        <strain evidence="1">Hamamatsu line</strain>
    </source>
</reference>
<gene>
    <name evidence="1" type="ORF">HRI_001930100</name>
</gene>
<accession>A0A9W7M014</accession>
<dbReference type="AlphaFoldDB" id="A0A9W7M014"/>
<comment type="caution">
    <text evidence="1">The sequence shown here is derived from an EMBL/GenBank/DDBJ whole genome shotgun (WGS) entry which is preliminary data.</text>
</comment>
<name>A0A9W7M014_HIBTR</name>
<proteinExistence type="predicted"/>
<keyword evidence="2" id="KW-1185">Reference proteome</keyword>
<dbReference type="Proteomes" id="UP001165190">
    <property type="component" value="Unassembled WGS sequence"/>
</dbReference>
<sequence length="85" mass="9993">MGKGVFENLADFQTSSRRWNKEVFGHIGQRKKQLLACIRGVEIAIERNQTPFLLDLERSLKGELSEVLKQEESLWFQKSRSQWIE</sequence>
<evidence type="ECO:0000313" key="2">
    <source>
        <dbReference type="Proteomes" id="UP001165190"/>
    </source>
</evidence>
<dbReference type="EMBL" id="BSYR01000019">
    <property type="protein sequence ID" value="GMI82608.1"/>
    <property type="molecule type" value="Genomic_DNA"/>
</dbReference>
<dbReference type="OrthoDB" id="1002598at2759"/>
<evidence type="ECO:0000313" key="1">
    <source>
        <dbReference type="EMBL" id="GMI82608.1"/>
    </source>
</evidence>